<feature type="transmembrane region" description="Helical" evidence="9">
    <location>
        <begin position="50"/>
        <end position="74"/>
    </location>
</feature>
<dbReference type="AlphaFoldDB" id="A0A7W7LJ16"/>
<comment type="caution">
    <text evidence="11">The sequence shown here is derived from an EMBL/GenBank/DDBJ whole genome shotgun (WGS) entry which is preliminary data.</text>
</comment>
<keyword evidence="9" id="KW-1133">Transmembrane helix</keyword>
<dbReference type="Gene3D" id="1.20.5.1930">
    <property type="match status" value="1"/>
</dbReference>
<dbReference type="Proteomes" id="UP000556084">
    <property type="component" value="Unassembled WGS sequence"/>
</dbReference>
<evidence type="ECO:0000256" key="1">
    <source>
        <dbReference type="ARBA" id="ARBA00000085"/>
    </source>
</evidence>
<dbReference type="EC" id="2.7.13.3" evidence="2"/>
<dbReference type="InterPro" id="IPR036890">
    <property type="entry name" value="HATPase_C_sf"/>
</dbReference>
<evidence type="ECO:0000256" key="7">
    <source>
        <dbReference type="ARBA" id="ARBA00022840"/>
    </source>
</evidence>
<proteinExistence type="predicted"/>
<dbReference type="SUPFAM" id="SSF55874">
    <property type="entry name" value="ATPase domain of HSP90 chaperone/DNA topoisomerase II/histidine kinase"/>
    <property type="match status" value="1"/>
</dbReference>
<evidence type="ECO:0000256" key="3">
    <source>
        <dbReference type="ARBA" id="ARBA00022553"/>
    </source>
</evidence>
<evidence type="ECO:0000313" key="11">
    <source>
        <dbReference type="EMBL" id="MBB4891158.1"/>
    </source>
</evidence>
<protein>
    <recommendedName>
        <fullName evidence="2">histidine kinase</fullName>
        <ecNumber evidence="2">2.7.13.3</ecNumber>
    </recommendedName>
</protein>
<dbReference type="GO" id="GO:0005524">
    <property type="term" value="F:ATP binding"/>
    <property type="evidence" value="ECO:0007669"/>
    <property type="project" value="UniProtKB-KW"/>
</dbReference>
<dbReference type="GO" id="GO:0016020">
    <property type="term" value="C:membrane"/>
    <property type="evidence" value="ECO:0007669"/>
    <property type="project" value="InterPro"/>
</dbReference>
<evidence type="ECO:0000256" key="2">
    <source>
        <dbReference type="ARBA" id="ARBA00012438"/>
    </source>
</evidence>
<accession>A0A7W7LJ16</accession>
<sequence>MTLPPRVRDAAVIPVAAVEVLAMRPLIGTTEIVLYGVAVLALFFRRRRPVPVLVAALPVTFAGHLLIAPMIALFQVARSLESRRAVYGWALAFFVTALGPWWPSATGTLPPPDGFLFGVVSSALMCAGPTAAGQLSRARRELAEHIVQLSAAHQREAEFIAERAVVAERARMAREMHDVVSYQVSLMTVQAGALERTAQEPAARETASLIRGMGVTAMEELRGLVRVLRSVPGNTAAGPRLGALPALIAGSGLDVSTDAGLAAACSRQWPTGVEEAAYRTVQEALTNARKHAPGAPVSVSVDGDEWRGLPALRVEIRNGRADRVPADRALPSGGHGLTGLRERADQLGGELLAEPTADGFRVRAVFPCASPVTVEP</sequence>
<dbReference type="GO" id="GO:0000155">
    <property type="term" value="F:phosphorelay sensor kinase activity"/>
    <property type="evidence" value="ECO:0007669"/>
    <property type="project" value="InterPro"/>
</dbReference>
<name>A0A7W7LJ16_9ACTN</name>
<evidence type="ECO:0000259" key="10">
    <source>
        <dbReference type="Pfam" id="PF07730"/>
    </source>
</evidence>
<keyword evidence="9" id="KW-0472">Membrane</keyword>
<keyword evidence="7" id="KW-0067">ATP-binding</keyword>
<keyword evidence="6 11" id="KW-0418">Kinase</keyword>
<feature type="domain" description="Signal transduction histidine kinase subgroup 3 dimerisation and phosphoacceptor" evidence="10">
    <location>
        <begin position="168"/>
        <end position="230"/>
    </location>
</feature>
<dbReference type="EMBL" id="JACHJH010000001">
    <property type="protein sequence ID" value="MBB4891158.1"/>
    <property type="molecule type" value="Genomic_DNA"/>
</dbReference>
<evidence type="ECO:0000313" key="12">
    <source>
        <dbReference type="Proteomes" id="UP000556084"/>
    </source>
</evidence>
<evidence type="ECO:0000256" key="4">
    <source>
        <dbReference type="ARBA" id="ARBA00022679"/>
    </source>
</evidence>
<evidence type="ECO:0000256" key="6">
    <source>
        <dbReference type="ARBA" id="ARBA00022777"/>
    </source>
</evidence>
<dbReference type="RefSeq" id="WP_184345800.1">
    <property type="nucleotide sequence ID" value="NZ_JACHJH010000001.1"/>
</dbReference>
<dbReference type="CDD" id="cd16917">
    <property type="entry name" value="HATPase_UhpB-NarQ-NarX-like"/>
    <property type="match status" value="1"/>
</dbReference>
<evidence type="ECO:0000256" key="9">
    <source>
        <dbReference type="SAM" id="Phobius"/>
    </source>
</evidence>
<keyword evidence="4" id="KW-0808">Transferase</keyword>
<dbReference type="Pfam" id="PF07730">
    <property type="entry name" value="HisKA_3"/>
    <property type="match status" value="1"/>
</dbReference>
<dbReference type="Gene3D" id="3.30.565.10">
    <property type="entry name" value="Histidine kinase-like ATPase, C-terminal domain"/>
    <property type="match status" value="1"/>
</dbReference>
<dbReference type="PANTHER" id="PTHR24421">
    <property type="entry name" value="NITRATE/NITRITE SENSOR PROTEIN NARX-RELATED"/>
    <property type="match status" value="1"/>
</dbReference>
<keyword evidence="3" id="KW-0597">Phosphoprotein</keyword>
<evidence type="ECO:0000256" key="8">
    <source>
        <dbReference type="ARBA" id="ARBA00023012"/>
    </source>
</evidence>
<evidence type="ECO:0000256" key="5">
    <source>
        <dbReference type="ARBA" id="ARBA00022741"/>
    </source>
</evidence>
<feature type="transmembrane region" description="Helical" evidence="9">
    <location>
        <begin position="86"/>
        <end position="102"/>
    </location>
</feature>
<keyword evidence="12" id="KW-1185">Reference proteome</keyword>
<dbReference type="PANTHER" id="PTHR24421:SF10">
    <property type="entry name" value="NITRATE_NITRITE SENSOR PROTEIN NARQ"/>
    <property type="match status" value="1"/>
</dbReference>
<keyword evidence="8" id="KW-0902">Two-component regulatory system</keyword>
<organism evidence="11 12">
    <name type="scientific">Streptomyces olivoverticillatus</name>
    <dbReference type="NCBI Taxonomy" id="66427"/>
    <lineage>
        <taxon>Bacteria</taxon>
        <taxon>Bacillati</taxon>
        <taxon>Actinomycetota</taxon>
        <taxon>Actinomycetes</taxon>
        <taxon>Kitasatosporales</taxon>
        <taxon>Streptomycetaceae</taxon>
        <taxon>Streptomyces</taxon>
    </lineage>
</organism>
<gene>
    <name evidence="11" type="ORF">FHS39_000158</name>
</gene>
<dbReference type="InterPro" id="IPR011712">
    <property type="entry name" value="Sig_transdc_His_kin_sub3_dim/P"/>
</dbReference>
<comment type="catalytic activity">
    <reaction evidence="1">
        <text>ATP + protein L-histidine = ADP + protein N-phospho-L-histidine.</text>
        <dbReference type="EC" id="2.7.13.3"/>
    </reaction>
</comment>
<reference evidence="11 12" key="1">
    <citation type="submission" date="2020-08" db="EMBL/GenBank/DDBJ databases">
        <title>Genomic Encyclopedia of Type Strains, Phase III (KMG-III): the genomes of soil and plant-associated and newly described type strains.</title>
        <authorList>
            <person name="Whitman W."/>
        </authorList>
    </citation>
    <scope>NUCLEOTIDE SEQUENCE [LARGE SCALE GENOMIC DNA]</scope>
    <source>
        <strain evidence="11 12">CECT 3266</strain>
    </source>
</reference>
<dbReference type="InterPro" id="IPR050482">
    <property type="entry name" value="Sensor_HK_TwoCompSys"/>
</dbReference>
<keyword evidence="5" id="KW-0547">Nucleotide-binding</keyword>
<dbReference type="GO" id="GO:0046983">
    <property type="term" value="F:protein dimerization activity"/>
    <property type="evidence" value="ECO:0007669"/>
    <property type="project" value="InterPro"/>
</dbReference>
<keyword evidence="9" id="KW-0812">Transmembrane</keyword>
<feature type="transmembrane region" description="Helical" evidence="9">
    <location>
        <begin position="21"/>
        <end position="44"/>
    </location>
</feature>